<dbReference type="OrthoDB" id="3178062at2"/>
<dbReference type="InterPro" id="IPR036291">
    <property type="entry name" value="NAD(P)-bd_dom_sf"/>
</dbReference>
<organism evidence="4 5">
    <name type="scientific">Peptidiphaga gingivicola</name>
    <dbReference type="NCBI Taxonomy" id="2741497"/>
    <lineage>
        <taxon>Bacteria</taxon>
        <taxon>Bacillati</taxon>
        <taxon>Actinomycetota</taxon>
        <taxon>Actinomycetes</taxon>
        <taxon>Actinomycetales</taxon>
        <taxon>Actinomycetaceae</taxon>
        <taxon>Peptidiphaga</taxon>
    </lineage>
</organism>
<dbReference type="RefSeq" id="WP_064231540.1">
    <property type="nucleotide sequence ID" value="NZ_LVZK01000001.1"/>
</dbReference>
<reference evidence="4 5" key="1">
    <citation type="submission" date="2016-04" db="EMBL/GenBank/DDBJ databases">
        <title>Peptidophaga gingivicola gen. nov., sp. nov., isolated from human subgingival plaque.</title>
        <authorList>
            <person name="Beall C.J."/>
            <person name="Mokrzan E.M."/>
            <person name="Griffen A.L."/>
            <person name="Leys E.J."/>
        </authorList>
    </citation>
    <scope>NUCLEOTIDE SEQUENCE [LARGE SCALE GENOMIC DNA]</scope>
    <source>
        <strain evidence="4 5">BA112</strain>
    </source>
</reference>
<dbReference type="Gene3D" id="3.40.50.720">
    <property type="entry name" value="NAD(P)-binding Rossmann-like Domain"/>
    <property type="match status" value="1"/>
</dbReference>
<dbReference type="AlphaFoldDB" id="A0A179B6C9"/>
<name>A0A179B6C9_9ACTO</name>
<protein>
    <submittedName>
        <fullName evidence="4">Short-chain dehydrogenase/reductase</fullName>
    </submittedName>
</protein>
<dbReference type="SUPFAM" id="SSF51735">
    <property type="entry name" value="NAD(P)-binding Rossmann-fold domains"/>
    <property type="match status" value="1"/>
</dbReference>
<sequence>MAKIPPAVKAVDKKAILITGASSGMGFEAAKELASQGHSVYGAARRVERMAQLTEYGVHTIELDVTDEEACKDAVGRVVAERGRIDVLVNNAGYGSYGAIEDVEIDEARRQFDVNVFGLAALTKAALPHMRERRSGTIVNVSSMGGRLVSFMGGWYHATKYAVEALSDALRMEAAEFGIDVVLIEPGGIKTEWADIAADHLAESSKGGAYEQTAVKTAEGMRRQYSGKMMSDPDVVVRAISRAVNAKRPRPRYLVGFGAKPLVAAHAMLPTRAFDWVMKRAVFAPSRRKPRRSQQCRPR</sequence>
<accession>A0A179B6C9</accession>
<dbReference type="STRING" id="1823756.A4H34_07325"/>
<dbReference type="Proteomes" id="UP000078368">
    <property type="component" value="Unassembled WGS sequence"/>
</dbReference>
<evidence type="ECO:0000256" key="2">
    <source>
        <dbReference type="ARBA" id="ARBA00023002"/>
    </source>
</evidence>
<comment type="caution">
    <text evidence="4">The sequence shown here is derived from an EMBL/GenBank/DDBJ whole genome shotgun (WGS) entry which is preliminary data.</text>
</comment>
<dbReference type="PRINTS" id="PR00080">
    <property type="entry name" value="SDRFAMILY"/>
</dbReference>
<dbReference type="PANTHER" id="PTHR44169">
    <property type="entry name" value="NADPH-DEPENDENT 1-ACYLDIHYDROXYACETONE PHOSPHATE REDUCTASE"/>
    <property type="match status" value="1"/>
</dbReference>
<dbReference type="PRINTS" id="PR00081">
    <property type="entry name" value="GDHRDH"/>
</dbReference>
<dbReference type="CDD" id="cd05374">
    <property type="entry name" value="17beta-HSD-like_SDR_c"/>
    <property type="match status" value="1"/>
</dbReference>
<proteinExistence type="inferred from homology"/>
<dbReference type="InterPro" id="IPR002347">
    <property type="entry name" value="SDR_fam"/>
</dbReference>
<dbReference type="Pfam" id="PF00106">
    <property type="entry name" value="adh_short"/>
    <property type="match status" value="1"/>
</dbReference>
<dbReference type="NCBIfam" id="NF004826">
    <property type="entry name" value="PRK06182.1"/>
    <property type="match status" value="1"/>
</dbReference>
<gene>
    <name evidence="4" type="ORF">A4H34_07325</name>
</gene>
<comment type="similarity">
    <text evidence="1 3">Belongs to the short-chain dehydrogenases/reductases (SDR) family.</text>
</comment>
<keyword evidence="2" id="KW-0560">Oxidoreductase</keyword>
<dbReference type="EMBL" id="LVZK01000001">
    <property type="protein sequence ID" value="OAP86909.1"/>
    <property type="molecule type" value="Genomic_DNA"/>
</dbReference>
<evidence type="ECO:0000256" key="3">
    <source>
        <dbReference type="RuleBase" id="RU000363"/>
    </source>
</evidence>
<evidence type="ECO:0000256" key="1">
    <source>
        <dbReference type="ARBA" id="ARBA00006484"/>
    </source>
</evidence>
<dbReference type="GO" id="GO:0016491">
    <property type="term" value="F:oxidoreductase activity"/>
    <property type="evidence" value="ECO:0007669"/>
    <property type="project" value="UniProtKB-KW"/>
</dbReference>
<keyword evidence="5" id="KW-1185">Reference proteome</keyword>
<dbReference type="PANTHER" id="PTHR44169:SF6">
    <property type="entry name" value="NADPH-DEPENDENT 1-ACYLDIHYDROXYACETONE PHOSPHATE REDUCTASE"/>
    <property type="match status" value="1"/>
</dbReference>
<evidence type="ECO:0000313" key="4">
    <source>
        <dbReference type="EMBL" id="OAP86909.1"/>
    </source>
</evidence>
<evidence type="ECO:0000313" key="5">
    <source>
        <dbReference type="Proteomes" id="UP000078368"/>
    </source>
</evidence>